<feature type="signal peptide" evidence="8">
    <location>
        <begin position="1"/>
        <end position="23"/>
    </location>
</feature>
<dbReference type="Proteomes" id="UP000000343">
    <property type="component" value="Chromosome"/>
</dbReference>
<keyword evidence="3" id="KW-0813">Transport</keyword>
<dbReference type="GO" id="GO:0015562">
    <property type="term" value="F:efflux transmembrane transporter activity"/>
    <property type="evidence" value="ECO:0007669"/>
    <property type="project" value="InterPro"/>
</dbReference>
<keyword evidence="4" id="KW-1134">Transmembrane beta strand</keyword>
<dbReference type="GO" id="GO:0009279">
    <property type="term" value="C:cell outer membrane"/>
    <property type="evidence" value="ECO:0007669"/>
    <property type="project" value="UniProtKB-SubCell"/>
</dbReference>
<evidence type="ECO:0000256" key="8">
    <source>
        <dbReference type="SAM" id="SignalP"/>
    </source>
</evidence>
<dbReference type="PaxDb" id="1198114-AciX9_0517"/>
<keyword evidence="10" id="KW-1185">Reference proteome</keyword>
<protein>
    <submittedName>
        <fullName evidence="9">Outer membrane efflux protein</fullName>
    </submittedName>
</protein>
<name>E8WYJ1_GRATM</name>
<dbReference type="KEGG" id="acm:AciX9_0517"/>
<keyword evidence="5" id="KW-0812">Transmembrane</keyword>
<reference evidence="10" key="1">
    <citation type="submission" date="2011-01" db="EMBL/GenBank/DDBJ databases">
        <title>Complete sequence of chromosome of Acidobacterium sp. MP5ACTX9.</title>
        <authorList>
            <consortium name="US DOE Joint Genome Institute"/>
            <person name="Lucas S."/>
            <person name="Copeland A."/>
            <person name="Lapidus A."/>
            <person name="Cheng J.-F."/>
            <person name="Goodwin L."/>
            <person name="Pitluck S."/>
            <person name="Teshima H."/>
            <person name="Detter J.C."/>
            <person name="Han C."/>
            <person name="Tapia R."/>
            <person name="Land M."/>
            <person name="Hauser L."/>
            <person name="Kyrpides N."/>
            <person name="Ivanova N."/>
            <person name="Ovchinnikova G."/>
            <person name="Pagani I."/>
            <person name="Rawat S.R."/>
            <person name="Mannisto M."/>
            <person name="Haggblom M.M."/>
            <person name="Woyke T."/>
        </authorList>
    </citation>
    <scope>NUCLEOTIDE SEQUENCE [LARGE SCALE GENOMIC DNA]</scope>
    <source>
        <strain evidence="10">MP5ACTX9</strain>
    </source>
</reference>
<dbReference type="Pfam" id="PF02321">
    <property type="entry name" value="OEP"/>
    <property type="match status" value="1"/>
</dbReference>
<dbReference type="AlphaFoldDB" id="E8WYJ1"/>
<dbReference type="Gene3D" id="1.20.1600.10">
    <property type="entry name" value="Outer membrane efflux proteins (OEP)"/>
    <property type="match status" value="1"/>
</dbReference>
<dbReference type="STRING" id="1198114.AciX9_0517"/>
<dbReference type="GO" id="GO:0015288">
    <property type="term" value="F:porin activity"/>
    <property type="evidence" value="ECO:0007669"/>
    <property type="project" value="TreeGrafter"/>
</dbReference>
<evidence type="ECO:0000256" key="6">
    <source>
        <dbReference type="ARBA" id="ARBA00023136"/>
    </source>
</evidence>
<accession>E8WYJ1</accession>
<comment type="similarity">
    <text evidence="2">Belongs to the outer membrane factor (OMF) (TC 1.B.17) family.</text>
</comment>
<sequence>MNVMLQIAGISFRCALGMMTAAAACGGALLAQATTVAIAPAVGGSAGTDPGMQAVGNSTATGQTITLTQALNLARANEPSFAAAYAASRVANLDKSIARSALLPSVVYHNQYLFTQSNHVPLSQNSAAGAQATTDQTAPVFIANNGVHEYVSQAVVNETIGLTQFNAVARADAASAIATAELEISRRGLAATVVGLFYGASIAQGKIAIARRALNEAQGFVEQTQQRAAAREVAHADVVKAQLTLQQRQREMADAELMAEKSRLDLGVLLFPDPRTLYEVELPTASNLPTRAETEAAAVSSNPELASAVATLRASNLDVTAARAAYLPDLAFNYSYGIDAAQFAVNGLDGARNLGYSASATLDIPVWDWFATAHKVKQAQIQRDSAKVALSATQRRLVANLEEFYNEARVAYQQLDSLQLSVDTARDSLRLTRLRYTNGEGTVLEVVDAQNSLTTAELAMQDGTVRYQLALANLQNLTGIL</sequence>
<comment type="subcellular location">
    <subcellularLocation>
        <location evidence="1">Cell outer membrane</location>
    </subcellularLocation>
</comment>
<proteinExistence type="inferred from homology"/>
<dbReference type="InterPro" id="IPR003423">
    <property type="entry name" value="OMP_efflux"/>
</dbReference>
<organism evidence="10">
    <name type="scientific">Granulicella tundricola (strain ATCC BAA-1859 / DSM 23138 / MP5ACTX9)</name>
    <dbReference type="NCBI Taxonomy" id="1198114"/>
    <lineage>
        <taxon>Bacteria</taxon>
        <taxon>Pseudomonadati</taxon>
        <taxon>Acidobacteriota</taxon>
        <taxon>Terriglobia</taxon>
        <taxon>Terriglobales</taxon>
        <taxon>Acidobacteriaceae</taxon>
        <taxon>Granulicella</taxon>
    </lineage>
</organism>
<dbReference type="EMBL" id="CP002480">
    <property type="protein sequence ID" value="ADW67589.1"/>
    <property type="molecule type" value="Genomic_DNA"/>
</dbReference>
<evidence type="ECO:0000256" key="3">
    <source>
        <dbReference type="ARBA" id="ARBA00022448"/>
    </source>
</evidence>
<feature type="chain" id="PRO_5003233494" evidence="8">
    <location>
        <begin position="24"/>
        <end position="481"/>
    </location>
</feature>
<dbReference type="PANTHER" id="PTHR30026">
    <property type="entry name" value="OUTER MEMBRANE PROTEIN TOLC"/>
    <property type="match status" value="1"/>
</dbReference>
<dbReference type="PANTHER" id="PTHR30026:SF20">
    <property type="entry name" value="OUTER MEMBRANE PROTEIN TOLC"/>
    <property type="match status" value="1"/>
</dbReference>
<evidence type="ECO:0000256" key="7">
    <source>
        <dbReference type="ARBA" id="ARBA00023237"/>
    </source>
</evidence>
<dbReference type="SUPFAM" id="SSF56954">
    <property type="entry name" value="Outer membrane efflux proteins (OEP)"/>
    <property type="match status" value="1"/>
</dbReference>
<gene>
    <name evidence="9" type="ordered locus">AciX9_0517</name>
</gene>
<keyword evidence="7" id="KW-0998">Cell outer membrane</keyword>
<evidence type="ECO:0000256" key="5">
    <source>
        <dbReference type="ARBA" id="ARBA00022692"/>
    </source>
</evidence>
<dbReference type="GO" id="GO:1990281">
    <property type="term" value="C:efflux pump complex"/>
    <property type="evidence" value="ECO:0007669"/>
    <property type="project" value="TreeGrafter"/>
</dbReference>
<evidence type="ECO:0000256" key="1">
    <source>
        <dbReference type="ARBA" id="ARBA00004442"/>
    </source>
</evidence>
<dbReference type="InterPro" id="IPR051906">
    <property type="entry name" value="TolC-like"/>
</dbReference>
<keyword evidence="6" id="KW-0472">Membrane</keyword>
<evidence type="ECO:0000313" key="10">
    <source>
        <dbReference type="Proteomes" id="UP000000343"/>
    </source>
</evidence>
<evidence type="ECO:0000313" key="9">
    <source>
        <dbReference type="EMBL" id="ADW67589.1"/>
    </source>
</evidence>
<keyword evidence="8" id="KW-0732">Signal</keyword>
<evidence type="ECO:0000256" key="4">
    <source>
        <dbReference type="ARBA" id="ARBA00022452"/>
    </source>
</evidence>
<dbReference type="HOGENOM" id="CLU_012817_12_1_0"/>
<dbReference type="eggNOG" id="COG1538">
    <property type="taxonomic scope" value="Bacteria"/>
</dbReference>
<evidence type="ECO:0000256" key="2">
    <source>
        <dbReference type="ARBA" id="ARBA00007613"/>
    </source>
</evidence>